<reference evidence="1 2" key="1">
    <citation type="journal article" date="2015" name="Nature">
        <title>rRNA introns, odd ribosomes, and small enigmatic genomes across a large radiation of phyla.</title>
        <authorList>
            <person name="Brown C.T."/>
            <person name="Hug L.A."/>
            <person name="Thomas B.C."/>
            <person name="Sharon I."/>
            <person name="Castelle C.J."/>
            <person name="Singh A."/>
            <person name="Wilkins M.J."/>
            <person name="Williams K.H."/>
            <person name="Banfield J.F."/>
        </authorList>
    </citation>
    <scope>NUCLEOTIDE SEQUENCE [LARGE SCALE GENOMIC DNA]</scope>
</reference>
<dbReference type="Proteomes" id="UP000034022">
    <property type="component" value="Unassembled WGS sequence"/>
</dbReference>
<dbReference type="EMBL" id="LBUU01000004">
    <property type="protein sequence ID" value="KKQ70589.1"/>
    <property type="molecule type" value="Genomic_DNA"/>
</dbReference>
<organism evidence="1 2">
    <name type="scientific">Candidatus Falkowbacteria bacterium GW2011_GWE1_38_31</name>
    <dbReference type="NCBI Taxonomy" id="1618638"/>
    <lineage>
        <taxon>Bacteria</taxon>
        <taxon>Candidatus Falkowiibacteriota</taxon>
    </lineage>
</organism>
<evidence type="ECO:0000313" key="1">
    <source>
        <dbReference type="EMBL" id="KKQ70589.1"/>
    </source>
</evidence>
<name>A0A0G0MA68_9BACT</name>
<evidence type="ECO:0000313" key="2">
    <source>
        <dbReference type="Proteomes" id="UP000034022"/>
    </source>
</evidence>
<proteinExistence type="predicted"/>
<accession>A0A0G0MA68</accession>
<dbReference type="AlphaFoldDB" id="A0A0G0MA68"/>
<protein>
    <submittedName>
        <fullName evidence="1">Uncharacterized protein</fullName>
    </submittedName>
</protein>
<comment type="caution">
    <text evidence="1">The sequence shown here is derived from an EMBL/GenBank/DDBJ whole genome shotgun (WGS) entry which is preliminary data.</text>
</comment>
<sequence>MADVTATPIEKPEWQIEWEKRMAEFSVKTAATTEVIVNALANVVGIPSEDALALLSDPASATDEEIKAEMDILLKIPSAVFKKNVSLLRGPKPAINDSALVAPTETFGTGVATDVLPQIPDDDSFLVLLKTGGELKIGKTEVMSATRAALANRVGLYDLPDKIIEAMEKYAEGLDEPCPPAYYEIQKIISKRAYADILKALDIEGTIRMSAKRKDELLNKLESGFWESISSFNTLVKGWQEQWMSGASNPGMMATMFTMAMSGRNSGMPPGMLQPPDTSGLRDAAEGVINNINRVFAGTGIPVARALAYDAQEIKKILADDRLPSMLGAANREQMLKMLKTNVSADYVRLERNVTKYILSVMEYQNISSGQSEYAYLGAMLQLGISIPWDTLISGKVRSKDKFEKF</sequence>
<gene>
    <name evidence="1" type="ORF">US91_C0004G0074</name>
</gene>